<dbReference type="Gene3D" id="1.20.120.220">
    <property type="entry name" value="ATP synthase, F0 complex, subunit A"/>
    <property type="match status" value="1"/>
</dbReference>
<evidence type="ECO:0000256" key="7">
    <source>
        <dbReference type="ARBA" id="ARBA00022989"/>
    </source>
</evidence>
<dbReference type="Pfam" id="PF00119">
    <property type="entry name" value="ATP-synt_A"/>
    <property type="match status" value="1"/>
</dbReference>
<dbReference type="GO" id="GO:0045259">
    <property type="term" value="C:proton-transporting ATP synthase complex"/>
    <property type="evidence" value="ECO:0007669"/>
    <property type="project" value="UniProtKB-KW"/>
</dbReference>
<dbReference type="PANTHER" id="PTHR11410:SF0">
    <property type="entry name" value="ATP SYNTHASE SUBUNIT A"/>
    <property type="match status" value="1"/>
</dbReference>
<evidence type="ECO:0000256" key="3">
    <source>
        <dbReference type="ARBA" id="ARBA00022448"/>
    </source>
</evidence>
<evidence type="ECO:0000256" key="6">
    <source>
        <dbReference type="ARBA" id="ARBA00022781"/>
    </source>
</evidence>
<protein>
    <recommendedName>
        <fullName evidence="11">ATP synthase subunit a</fullName>
    </recommendedName>
</protein>
<geneLocation type="mitochondrion" evidence="13"/>
<dbReference type="EMBL" id="MZ584801">
    <property type="protein sequence ID" value="QYL01500.1"/>
    <property type="molecule type" value="Genomic_DNA"/>
</dbReference>
<dbReference type="GO" id="GO:0046933">
    <property type="term" value="F:proton-transporting ATP synthase activity, rotational mechanism"/>
    <property type="evidence" value="ECO:0007669"/>
    <property type="project" value="TreeGrafter"/>
</dbReference>
<evidence type="ECO:0000313" key="13">
    <source>
        <dbReference type="EMBL" id="QYL01500.1"/>
    </source>
</evidence>
<gene>
    <name evidence="13" type="primary">atp6</name>
</gene>
<keyword evidence="8" id="KW-0406">Ion transport</keyword>
<dbReference type="InterPro" id="IPR045083">
    <property type="entry name" value="ATP_synth_F0_asu_bact/mt"/>
</dbReference>
<name>A0A8F9S2W3_9ANNE</name>
<evidence type="ECO:0000256" key="9">
    <source>
        <dbReference type="ARBA" id="ARBA00023136"/>
    </source>
</evidence>
<keyword evidence="5 12" id="KW-0812">Transmembrane</keyword>
<dbReference type="SUPFAM" id="SSF81336">
    <property type="entry name" value="F1F0 ATP synthase subunit A"/>
    <property type="match status" value="1"/>
</dbReference>
<evidence type="ECO:0000256" key="12">
    <source>
        <dbReference type="SAM" id="Phobius"/>
    </source>
</evidence>
<organism evidence="13">
    <name type="scientific">Polydora hoplura</name>
    <dbReference type="NCBI Taxonomy" id="1495204"/>
    <lineage>
        <taxon>Eukaryota</taxon>
        <taxon>Metazoa</taxon>
        <taxon>Spiralia</taxon>
        <taxon>Lophotrochozoa</taxon>
        <taxon>Annelida</taxon>
        <taxon>Polychaeta</taxon>
        <taxon>Sedentaria</taxon>
        <taxon>Canalipalpata</taxon>
        <taxon>Spionida</taxon>
        <taxon>Spionidae</taxon>
        <taxon>Polydora</taxon>
    </lineage>
</organism>
<dbReference type="InterPro" id="IPR035908">
    <property type="entry name" value="F0_ATP_A_sf"/>
</dbReference>
<dbReference type="GO" id="GO:0005743">
    <property type="term" value="C:mitochondrial inner membrane"/>
    <property type="evidence" value="ECO:0007669"/>
    <property type="project" value="UniProtKB-SubCell"/>
</dbReference>
<dbReference type="InterPro" id="IPR000568">
    <property type="entry name" value="ATP_synth_F0_asu"/>
</dbReference>
<keyword evidence="3" id="KW-0813">Transport</keyword>
<keyword evidence="9 12" id="KW-0472">Membrane</keyword>
<dbReference type="RefSeq" id="YP_010295732.1">
    <property type="nucleotide sequence ID" value="NC_061377.1"/>
</dbReference>
<feature type="transmembrane region" description="Helical" evidence="12">
    <location>
        <begin position="194"/>
        <end position="216"/>
    </location>
</feature>
<keyword evidence="7 12" id="KW-1133">Transmembrane helix</keyword>
<dbReference type="PRINTS" id="PR00123">
    <property type="entry name" value="ATPASEA"/>
</dbReference>
<feature type="transmembrane region" description="Helical" evidence="12">
    <location>
        <begin position="128"/>
        <end position="148"/>
    </location>
</feature>
<keyword evidence="13" id="KW-0496">Mitochondrion</keyword>
<feature type="transmembrane region" description="Helical" evidence="12">
    <location>
        <begin position="22"/>
        <end position="42"/>
    </location>
</feature>
<keyword evidence="6" id="KW-0375">Hydrogen ion transport</keyword>
<dbReference type="NCBIfam" id="TIGR01131">
    <property type="entry name" value="ATP_synt_6_or_A"/>
    <property type="match status" value="1"/>
</dbReference>
<proteinExistence type="inferred from homology"/>
<evidence type="ECO:0000256" key="4">
    <source>
        <dbReference type="ARBA" id="ARBA00022547"/>
    </source>
</evidence>
<keyword evidence="4" id="KW-0138">CF(0)</keyword>
<evidence type="ECO:0000256" key="2">
    <source>
        <dbReference type="ARBA" id="ARBA00006810"/>
    </source>
</evidence>
<evidence type="ECO:0000256" key="1">
    <source>
        <dbReference type="ARBA" id="ARBA00004141"/>
    </source>
</evidence>
<accession>A0A8F9S2W3</accession>
<dbReference type="GeneID" id="71028360"/>
<comment type="subcellular location">
    <subcellularLocation>
        <location evidence="1">Membrane</location>
        <topology evidence="1">Multi-pass membrane protein</topology>
    </subcellularLocation>
    <subcellularLocation>
        <location evidence="11">Mitochondrion inner membrane</location>
        <topology evidence="11">Multi-pass membrane protein</topology>
    </subcellularLocation>
</comment>
<feature type="transmembrane region" description="Helical" evidence="12">
    <location>
        <begin position="96"/>
        <end position="116"/>
    </location>
</feature>
<sequence>MLMDLFSTFDPATYKIYNTFPASWWFTNFSHLLILIPTLYAGGSRYTTSVRLYMGYLIHWLDSKQISHMKGMTLILASSITLTLSTNMIGQLPYTFPITVSPVFSMTLCLPIWFGAIASSLIYAPTHFLAGLIPLSTPLVLTPIVTTAELMSNLVRPVSHCARLTINTTLGHLYLKLAASFSMLTLASPNGPSLTTFILLTLTIALIFFEVIIALLQSYIYCFLLTIYITDHPHVPLHIQDKALINVSKAKFLNENPVSQDENTHSSLN</sequence>
<dbReference type="AlphaFoldDB" id="A0A8F9S2W3"/>
<keyword evidence="10" id="KW-0066">ATP synthesis</keyword>
<evidence type="ECO:0000256" key="11">
    <source>
        <dbReference type="RuleBase" id="RU004450"/>
    </source>
</evidence>
<evidence type="ECO:0000256" key="5">
    <source>
        <dbReference type="ARBA" id="ARBA00022692"/>
    </source>
</evidence>
<reference evidence="13" key="1">
    <citation type="submission" date="2021-07" db="EMBL/GenBank/DDBJ databases">
        <title>Complete mitochondrial genome of the abalone shell-boring Polydora hoplura (Polychaeta, Spionidae).</title>
        <authorList>
            <person name="Lee S.J."/>
            <person name="Lee S.-R."/>
        </authorList>
    </citation>
    <scope>NUCLEOTIDE SEQUENCE</scope>
</reference>
<dbReference type="PANTHER" id="PTHR11410">
    <property type="entry name" value="ATP SYNTHASE SUBUNIT A"/>
    <property type="match status" value="1"/>
</dbReference>
<evidence type="ECO:0000256" key="10">
    <source>
        <dbReference type="ARBA" id="ARBA00023310"/>
    </source>
</evidence>
<comment type="similarity">
    <text evidence="2">Belongs to the ATPase A chain family.</text>
</comment>
<dbReference type="CDD" id="cd00310">
    <property type="entry name" value="ATP-synt_Fo_a_6"/>
    <property type="match status" value="1"/>
</dbReference>
<feature type="transmembrane region" description="Helical" evidence="12">
    <location>
        <begin position="71"/>
        <end position="90"/>
    </location>
</feature>
<evidence type="ECO:0000256" key="8">
    <source>
        <dbReference type="ARBA" id="ARBA00023065"/>
    </source>
</evidence>